<evidence type="ECO:0000313" key="2">
    <source>
        <dbReference type="Proteomes" id="UP000000709"/>
    </source>
</evidence>
<dbReference type="GO" id="GO:0005634">
    <property type="term" value="C:nucleus"/>
    <property type="evidence" value="ECO:0007669"/>
    <property type="project" value="TreeGrafter"/>
</dbReference>
<dbReference type="PANTHER" id="PTHR15615">
    <property type="match status" value="1"/>
</dbReference>
<dbReference type="OrthoDB" id="244495at2759"/>
<dbReference type="RefSeq" id="XP_007372507.1">
    <property type="nucleotide sequence ID" value="XM_007372445.1"/>
</dbReference>
<organism evidence="2">
    <name type="scientific">Spathaspora passalidarum (strain NRRL Y-27907 / 11-Y1)</name>
    <dbReference type="NCBI Taxonomy" id="619300"/>
    <lineage>
        <taxon>Eukaryota</taxon>
        <taxon>Fungi</taxon>
        <taxon>Dikarya</taxon>
        <taxon>Ascomycota</taxon>
        <taxon>Saccharomycotina</taxon>
        <taxon>Pichiomycetes</taxon>
        <taxon>Debaryomycetaceae</taxon>
        <taxon>Spathaspora</taxon>
    </lineage>
</organism>
<protein>
    <submittedName>
        <fullName evidence="1">Uncharacterized protein</fullName>
    </submittedName>
</protein>
<reference evidence="1 2" key="1">
    <citation type="journal article" date="2011" name="Proc. Natl. Acad. Sci. U.S.A.">
        <title>Comparative genomics of xylose-fermenting fungi for enhanced biofuel production.</title>
        <authorList>
            <person name="Wohlbach D.J."/>
            <person name="Kuo A."/>
            <person name="Sato T.K."/>
            <person name="Potts K.M."/>
            <person name="Salamov A.A."/>
            <person name="LaButti K.M."/>
            <person name="Sun H."/>
            <person name="Clum A."/>
            <person name="Pangilinan J.L."/>
            <person name="Lindquist E.A."/>
            <person name="Lucas S."/>
            <person name="Lapidus A."/>
            <person name="Jin M."/>
            <person name="Gunawan C."/>
            <person name="Balan V."/>
            <person name="Dale B.E."/>
            <person name="Jeffries T.W."/>
            <person name="Zinkel R."/>
            <person name="Barry K.W."/>
            <person name="Grigoriev I.V."/>
            <person name="Gasch A.P."/>
        </authorList>
    </citation>
    <scope>NUCLEOTIDE SEQUENCE [LARGE SCALE GENOMIC DNA]</scope>
    <source>
        <strain evidence="2">NRRL Y-27907 / 11-Y1</strain>
    </source>
</reference>
<dbReference type="GO" id="GO:0000307">
    <property type="term" value="C:cyclin-dependent protein kinase holoenzyme complex"/>
    <property type="evidence" value="ECO:0007669"/>
    <property type="project" value="TreeGrafter"/>
</dbReference>
<dbReference type="InterPro" id="IPR013922">
    <property type="entry name" value="Cyclin_PHO80-like"/>
</dbReference>
<dbReference type="GO" id="GO:0016538">
    <property type="term" value="F:cyclin-dependent protein serine/threonine kinase regulator activity"/>
    <property type="evidence" value="ECO:0007669"/>
    <property type="project" value="TreeGrafter"/>
</dbReference>
<sequence length="326" mass="37348">MDQFYINNYIKFVWIILCHRKSTANTEFNSFKSFQAFNNKYGKFIQQLIINSQLSSTNLMISLYYLYKYYHHNHILDFQFDEDVEESSMIVYLVITSLILSNKSFDDQSYTLKTWLIIINNTKNHVIKVDLKLLNYLEGYFLCCLDFKLSFVDMHNDDQFWKVFTSSATIFKVNNTIIGKFKSLVEVSTTEPTASCSCDESVISSTFSSPLLSSIMSPSTTINYSSPLSYTPLTPLTPYEYTGKRRKLLPNVHQKQPIALPSSSTMLPVPSSLQFPTVMMAPMSTLPPPVMMPMMVPSLPSQAMIAPALPSQNVQSSYYTNTPMYW</sequence>
<dbReference type="KEGG" id="spaa:SPAPADRAFT_58237"/>
<dbReference type="InParanoid" id="G3AFV6"/>
<dbReference type="Proteomes" id="UP000000709">
    <property type="component" value="Unassembled WGS sequence"/>
</dbReference>
<accession>G3AFV6</accession>
<gene>
    <name evidence="1" type="ORF">SPAPADRAFT_58237</name>
</gene>
<dbReference type="AlphaFoldDB" id="G3AFV6"/>
<dbReference type="Gene3D" id="1.10.472.10">
    <property type="entry name" value="Cyclin-like"/>
    <property type="match status" value="1"/>
</dbReference>
<keyword evidence="2" id="KW-1185">Reference proteome</keyword>
<dbReference type="OMA" id="VWIVISR"/>
<dbReference type="HOGENOM" id="CLU_853024_0_0_1"/>
<dbReference type="PANTHER" id="PTHR15615:SF27">
    <property type="entry name" value="PHO85 CYCLIN CLG1"/>
    <property type="match status" value="1"/>
</dbReference>
<dbReference type="eggNOG" id="ENOG502RQ15">
    <property type="taxonomic scope" value="Eukaryota"/>
</dbReference>
<evidence type="ECO:0000313" key="1">
    <source>
        <dbReference type="EMBL" id="EGW35095.1"/>
    </source>
</evidence>
<proteinExistence type="predicted"/>
<dbReference type="GeneID" id="18872377"/>
<dbReference type="GO" id="GO:0019901">
    <property type="term" value="F:protein kinase binding"/>
    <property type="evidence" value="ECO:0007669"/>
    <property type="project" value="InterPro"/>
</dbReference>
<dbReference type="EMBL" id="GL996499">
    <property type="protein sequence ID" value="EGW35095.1"/>
    <property type="molecule type" value="Genomic_DNA"/>
</dbReference>
<name>G3AFV6_SPAPN</name>